<keyword evidence="2" id="KW-1185">Reference proteome</keyword>
<dbReference type="EMBL" id="CAJVQC010020242">
    <property type="protein sequence ID" value="CAG8706805.1"/>
    <property type="molecule type" value="Genomic_DNA"/>
</dbReference>
<name>A0ACA9PG46_9GLOM</name>
<reference evidence="1" key="1">
    <citation type="submission" date="2021-06" db="EMBL/GenBank/DDBJ databases">
        <authorList>
            <person name="Kallberg Y."/>
            <person name="Tangrot J."/>
            <person name="Rosling A."/>
        </authorList>
    </citation>
    <scope>NUCLEOTIDE SEQUENCE</scope>
    <source>
        <strain evidence="1">MA461A</strain>
    </source>
</reference>
<evidence type="ECO:0000313" key="1">
    <source>
        <dbReference type="EMBL" id="CAG8706805.1"/>
    </source>
</evidence>
<evidence type="ECO:0000313" key="2">
    <source>
        <dbReference type="Proteomes" id="UP000789920"/>
    </source>
</evidence>
<organism evidence="1 2">
    <name type="scientific">Racocetra persica</name>
    <dbReference type="NCBI Taxonomy" id="160502"/>
    <lineage>
        <taxon>Eukaryota</taxon>
        <taxon>Fungi</taxon>
        <taxon>Fungi incertae sedis</taxon>
        <taxon>Mucoromycota</taxon>
        <taxon>Glomeromycotina</taxon>
        <taxon>Glomeromycetes</taxon>
        <taxon>Diversisporales</taxon>
        <taxon>Gigasporaceae</taxon>
        <taxon>Racocetra</taxon>
    </lineage>
</organism>
<accession>A0ACA9PG46</accession>
<gene>
    <name evidence="1" type="ORF">RPERSI_LOCUS10280</name>
</gene>
<dbReference type="Proteomes" id="UP000789920">
    <property type="component" value="Unassembled WGS sequence"/>
</dbReference>
<proteinExistence type="predicted"/>
<sequence>PQQDQLKILKKEPKVNSQDLLNNSLIIDIEDTNINFYLEKEFDKEPLQISAEAEDIDMENKLTIENLFKIQI</sequence>
<feature type="non-terminal residue" evidence="1">
    <location>
        <position position="1"/>
    </location>
</feature>
<comment type="caution">
    <text evidence="1">The sequence shown here is derived from an EMBL/GenBank/DDBJ whole genome shotgun (WGS) entry which is preliminary data.</text>
</comment>
<protein>
    <submittedName>
        <fullName evidence="1">19847_t:CDS:1</fullName>
    </submittedName>
</protein>